<dbReference type="HAMAP" id="MF_01384">
    <property type="entry name" value="UreD"/>
    <property type="match status" value="1"/>
</dbReference>
<dbReference type="PANTHER" id="PTHR33643">
    <property type="entry name" value="UREASE ACCESSORY PROTEIN D"/>
    <property type="match status" value="1"/>
</dbReference>
<dbReference type="KEGG" id="nvn:NVIE_014680"/>
<gene>
    <name evidence="3 4" type="primary">ureD</name>
    <name evidence="4" type="ORF">NVIE_014680</name>
</gene>
<evidence type="ECO:0000256" key="1">
    <source>
        <dbReference type="ARBA" id="ARBA00007177"/>
    </source>
</evidence>
<dbReference type="HOGENOM" id="CLU_056339_1_0_2"/>
<keyword evidence="3" id="KW-0963">Cytoplasm</keyword>
<comment type="subcellular location">
    <subcellularLocation>
        <location evidence="3">Cytoplasm</location>
    </subcellularLocation>
</comment>
<organism evidence="4 5">
    <name type="scientific">Nitrososphaera viennensis EN76</name>
    <dbReference type="NCBI Taxonomy" id="926571"/>
    <lineage>
        <taxon>Archaea</taxon>
        <taxon>Nitrososphaerota</taxon>
        <taxon>Nitrososphaeria</taxon>
        <taxon>Nitrososphaerales</taxon>
        <taxon>Nitrososphaeraceae</taxon>
        <taxon>Nitrososphaera</taxon>
    </lineage>
</organism>
<name>A0A060HGF8_9ARCH</name>
<comment type="subunit">
    <text evidence="3">UreD, UreF and UreG form a complex that acts as a GTP-hydrolysis-dependent molecular chaperone, activating the urease apoprotein by helping to assemble the nickel containing metallocenter of UreC. The UreE protein probably delivers the nickel.</text>
</comment>
<protein>
    <recommendedName>
        <fullName evidence="3">Urease accessory protein UreD</fullName>
    </recommendedName>
</protein>
<keyword evidence="5" id="KW-1185">Reference proteome</keyword>
<sequence>MMMIKKTTVDDLEYYIPDAIPPEVQTYGSKLDQLGVGNPGKLGGLILRLERDKHNGKTSVKEQYSRVPLYTQRALYLEEALPSMAYLYIISPSGGILQGDRYRMDITLRNNALAHITTQGATRVYRMEKNFATQIVNVDVGEGCYFEYIPDQIIPYVDSRFYQVANLRVHDSATMLYSEIMTPGRVARGESFAYDICYMKAQAANQDGNMRFVDVAILEPKKRSMKAFGVLENYDTVGSMYVLAPSKYVAELHDKINSALAGYSKDLYAGASILPDNSGVIVRMLGDTANLLRNAVFEVVRVARRTILDAPFSGIRKA</sequence>
<dbReference type="GO" id="GO:0016151">
    <property type="term" value="F:nickel cation binding"/>
    <property type="evidence" value="ECO:0007669"/>
    <property type="project" value="UniProtKB-UniRule"/>
</dbReference>
<dbReference type="EMBL" id="CP007536">
    <property type="protein sequence ID" value="AIC15709.1"/>
    <property type="molecule type" value="Genomic_DNA"/>
</dbReference>
<dbReference type="AlphaFoldDB" id="A0A060HGF8"/>
<comment type="similarity">
    <text evidence="1 3">Belongs to the UreD family.</text>
</comment>
<keyword evidence="3" id="KW-0996">Nickel insertion</keyword>
<dbReference type="PANTHER" id="PTHR33643:SF1">
    <property type="entry name" value="UREASE ACCESSORY PROTEIN D"/>
    <property type="match status" value="1"/>
</dbReference>
<evidence type="ECO:0000313" key="5">
    <source>
        <dbReference type="Proteomes" id="UP000027093"/>
    </source>
</evidence>
<evidence type="ECO:0000256" key="3">
    <source>
        <dbReference type="HAMAP-Rule" id="MF_01384"/>
    </source>
</evidence>
<dbReference type="InterPro" id="IPR002669">
    <property type="entry name" value="UreD"/>
</dbReference>
<evidence type="ECO:0000313" key="4">
    <source>
        <dbReference type="EMBL" id="AIC15709.1"/>
    </source>
</evidence>
<keyword evidence="2 3" id="KW-0143">Chaperone</keyword>
<dbReference type="Pfam" id="PF01774">
    <property type="entry name" value="UreD"/>
    <property type="match status" value="1"/>
</dbReference>
<dbReference type="STRING" id="926571.NVIE_014680"/>
<accession>A0A060HGF8</accession>
<dbReference type="Proteomes" id="UP000027093">
    <property type="component" value="Chromosome"/>
</dbReference>
<comment type="function">
    <text evidence="3">Required for maturation of urease via the functional incorporation of the urease nickel metallocenter.</text>
</comment>
<reference evidence="4 5" key="1">
    <citation type="journal article" date="2014" name="Int. J. Syst. Evol. Microbiol.">
        <title>Nitrososphaera viennensis gen. nov., sp. nov., an aerobic and mesophilic, ammonia-oxidizing archaeon from soil and a member of the archaeal phylum Thaumarchaeota.</title>
        <authorList>
            <person name="Stieglmeier M."/>
            <person name="Klingl A."/>
            <person name="Alves R.J."/>
            <person name="Rittmann S.K."/>
            <person name="Melcher M."/>
            <person name="Leisch N."/>
            <person name="Schleper C."/>
        </authorList>
    </citation>
    <scope>NUCLEOTIDE SEQUENCE [LARGE SCALE GENOMIC DNA]</scope>
    <source>
        <strain evidence="4">EN76</strain>
    </source>
</reference>
<proteinExistence type="inferred from homology"/>
<dbReference type="GO" id="GO:0005737">
    <property type="term" value="C:cytoplasm"/>
    <property type="evidence" value="ECO:0007669"/>
    <property type="project" value="UniProtKB-SubCell"/>
</dbReference>
<evidence type="ECO:0000256" key="2">
    <source>
        <dbReference type="ARBA" id="ARBA00023186"/>
    </source>
</evidence>